<reference evidence="12" key="1">
    <citation type="submission" date="2013-09" db="EMBL/GenBank/DDBJ databases">
        <title>The Genome Sequence of Enterobacter cloacae BWH 31.</title>
        <authorList>
            <consortium name="The Broad Institute Genomics Platform"/>
            <consortium name="The Broad Institute Genome Sequencing Center for Infectious Disease"/>
            <person name="Murphy C."/>
            <person name="Cosimi L."/>
            <person name="Cerqueira G."/>
            <person name="Feldgarden M."/>
            <person name="Hung D."/>
            <person name="Onderdonk A.B."/>
            <person name="Ferraro M.J."/>
            <person name="Hooper D."/>
            <person name="Dekker J."/>
            <person name="O'Brien T."/>
            <person name="Huang S."/>
            <person name="Quan V."/>
            <person name="Ernst C."/>
            <person name="Delaney M."/>
            <person name="DuBois A."/>
            <person name="Young S.K."/>
            <person name="Zeng Q."/>
            <person name="Gargeya S."/>
            <person name="Fitzgerald M."/>
            <person name="Abouelleil A."/>
            <person name="Alvarado L."/>
            <person name="Berlin A.M."/>
            <person name="Chapman S.B."/>
            <person name="Gainer-Dewar J."/>
            <person name="Goldberg J."/>
            <person name="Gnerre S."/>
            <person name="Griggs A."/>
            <person name="Gujja S."/>
            <person name="Hansen M."/>
            <person name="Howarth C."/>
            <person name="Imamovic A."/>
            <person name="Ireland A."/>
            <person name="Larimer J."/>
            <person name="McCowan C."/>
            <person name="Murphy C."/>
            <person name="Pearson M."/>
            <person name="Poon T.W."/>
            <person name="Priest M."/>
            <person name="Roberts A."/>
            <person name="Saif S."/>
            <person name="Shea T."/>
            <person name="Sykes S."/>
            <person name="Wortman J."/>
            <person name="Nusbaum C."/>
            <person name="Birren B."/>
        </authorList>
    </citation>
    <scope>NUCLEOTIDE SEQUENCE [LARGE SCALE GENOMIC DNA]</scope>
    <source>
        <strain evidence="12">BWH 31</strain>
    </source>
</reference>
<dbReference type="InterPro" id="IPR043502">
    <property type="entry name" value="DNA/RNA_pol_sf"/>
</dbReference>
<evidence type="ECO:0000256" key="4">
    <source>
        <dbReference type="ARBA" id="ARBA00022723"/>
    </source>
</evidence>
<proteinExistence type="inferred from homology"/>
<keyword evidence="5" id="KW-0460">Magnesium</keyword>
<dbReference type="GO" id="GO:0003964">
    <property type="term" value="F:RNA-directed DNA polymerase activity"/>
    <property type="evidence" value="ECO:0007669"/>
    <property type="project" value="UniProtKB-KW"/>
</dbReference>
<evidence type="ECO:0000256" key="5">
    <source>
        <dbReference type="ARBA" id="ARBA00022842"/>
    </source>
</evidence>
<dbReference type="InterPro" id="IPR000123">
    <property type="entry name" value="Reverse_transcriptase_msDNA"/>
</dbReference>
<evidence type="ECO:0000256" key="2">
    <source>
        <dbReference type="ARBA" id="ARBA00022679"/>
    </source>
</evidence>
<keyword evidence="2" id="KW-0808">Transferase</keyword>
<evidence type="ECO:0000313" key="12">
    <source>
        <dbReference type="Proteomes" id="UP000017391"/>
    </source>
</evidence>
<name>A0ABC9UB08_ENTAS</name>
<dbReference type="GO" id="GO:0051607">
    <property type="term" value="P:defense response to virus"/>
    <property type="evidence" value="ECO:0007669"/>
    <property type="project" value="UniProtKB-KW"/>
</dbReference>
<dbReference type="InterPro" id="IPR000477">
    <property type="entry name" value="RT_dom"/>
</dbReference>
<dbReference type="PANTHER" id="PTHR34047:SF7">
    <property type="entry name" value="RNA-DIRECTED DNA POLYMERASE"/>
    <property type="match status" value="1"/>
</dbReference>
<dbReference type="SUPFAM" id="SSF56672">
    <property type="entry name" value="DNA/RNA polymerases"/>
    <property type="match status" value="1"/>
</dbReference>
<dbReference type="Proteomes" id="UP000017391">
    <property type="component" value="Unassembled WGS sequence"/>
</dbReference>
<evidence type="ECO:0000259" key="10">
    <source>
        <dbReference type="PROSITE" id="PS50878"/>
    </source>
</evidence>
<comment type="caution">
    <text evidence="11">The sequence shown here is derived from an EMBL/GenBank/DDBJ whole genome shotgun (WGS) entry which is preliminary data.</text>
</comment>
<evidence type="ECO:0000256" key="7">
    <source>
        <dbReference type="ARBA" id="ARBA00023118"/>
    </source>
</evidence>
<evidence type="ECO:0000256" key="6">
    <source>
        <dbReference type="ARBA" id="ARBA00022918"/>
    </source>
</evidence>
<dbReference type="PANTHER" id="PTHR34047">
    <property type="entry name" value="NUCLEAR INTRON MATURASE 1, MITOCHONDRIAL-RELATED"/>
    <property type="match status" value="1"/>
</dbReference>
<dbReference type="InterPro" id="IPR051083">
    <property type="entry name" value="GrpII_Intron_Splice-Mob/Def"/>
</dbReference>
<dbReference type="EC" id="2.7.7.49" evidence="1"/>
<dbReference type="AlphaFoldDB" id="A0ABC9UB08"/>
<gene>
    <name evidence="11" type="ORF">L402_01951</name>
</gene>
<dbReference type="GO" id="GO:0046872">
    <property type="term" value="F:metal ion binding"/>
    <property type="evidence" value="ECO:0007669"/>
    <property type="project" value="UniProtKB-KW"/>
</dbReference>
<dbReference type="Gene3D" id="3.30.70.270">
    <property type="match status" value="1"/>
</dbReference>
<feature type="domain" description="Reverse transcriptase" evidence="10">
    <location>
        <begin position="52"/>
        <end position="254"/>
    </location>
</feature>
<evidence type="ECO:0000256" key="3">
    <source>
        <dbReference type="ARBA" id="ARBA00022695"/>
    </source>
</evidence>
<dbReference type="CDD" id="cd03487">
    <property type="entry name" value="RT_Bac_retron_II"/>
    <property type="match status" value="1"/>
</dbReference>
<evidence type="ECO:0000256" key="1">
    <source>
        <dbReference type="ARBA" id="ARBA00012493"/>
    </source>
</evidence>
<dbReference type="NCBIfam" id="NF038233">
    <property type="entry name" value="retron_St85_RT"/>
    <property type="match status" value="1"/>
</dbReference>
<dbReference type="Gene3D" id="3.10.10.10">
    <property type="entry name" value="HIV Type 1 Reverse Transcriptase, subunit A, domain 1"/>
    <property type="match status" value="1"/>
</dbReference>
<dbReference type="InterPro" id="IPR043128">
    <property type="entry name" value="Rev_trsase/Diguanyl_cyclase"/>
</dbReference>
<comment type="similarity">
    <text evidence="8">Belongs to the bacterial reverse transcriptase family.</text>
</comment>
<protein>
    <recommendedName>
        <fullName evidence="1">RNA-directed DNA polymerase</fullName>
        <ecNumber evidence="1">2.7.7.49</ecNumber>
    </recommendedName>
</protein>
<keyword evidence="3" id="KW-0548">Nucleotidyltransferase</keyword>
<keyword evidence="6" id="KW-0695">RNA-directed DNA polymerase</keyword>
<dbReference type="PRINTS" id="PR00866">
    <property type="entry name" value="RNADNAPOLMS"/>
</dbReference>
<dbReference type="PROSITE" id="PS50878">
    <property type="entry name" value="RT_POL"/>
    <property type="match status" value="1"/>
</dbReference>
<accession>A0ABC9UB08</accession>
<evidence type="ECO:0000256" key="8">
    <source>
        <dbReference type="ARBA" id="ARBA00034120"/>
    </source>
</evidence>
<comment type="catalytic activity">
    <reaction evidence="9">
        <text>DNA(n) + a 2'-deoxyribonucleoside 5'-triphosphate = DNA(n+1) + diphosphate</text>
        <dbReference type="Rhea" id="RHEA:22508"/>
        <dbReference type="Rhea" id="RHEA-COMP:17339"/>
        <dbReference type="Rhea" id="RHEA-COMP:17340"/>
        <dbReference type="ChEBI" id="CHEBI:33019"/>
        <dbReference type="ChEBI" id="CHEBI:61560"/>
        <dbReference type="ChEBI" id="CHEBI:173112"/>
        <dbReference type="EC" id="2.7.7.49"/>
    </reaction>
</comment>
<sequence>MHLYTTDETNMNAHQGKYTQQLLSLPILENVDDLSQFIRLPKEIISKFSFNNHRYYHRIEMKKKSGGIRYIESPVKELKAIQRWVLRSILDKLSPSVYAKGFVRKKSILDNAKPHEGNQYILNLDFQDFFTNVQASHVYTLFKNIGYNNNIAFILTSFCTKEGYLPQGAPTSPALSNLVCLRLDHRLSTYCKKRALTYTRYADDLCISGNKILILQKSSYLIKEIISDEGFTINSKKEKFLGPKVRREVTGLTVTPKITISKKDYCVYRKRIYDLVRNEVSNKHEIIKGILSFVRSIDKEKEKKLSTFYLKQISIIGED</sequence>
<dbReference type="Pfam" id="PF00078">
    <property type="entry name" value="RVT_1"/>
    <property type="match status" value="1"/>
</dbReference>
<keyword evidence="7" id="KW-0051">Antiviral defense</keyword>
<keyword evidence="4" id="KW-0479">Metal-binding</keyword>
<dbReference type="EMBL" id="AYIP01000009">
    <property type="protein sequence ID" value="ESM32329.1"/>
    <property type="molecule type" value="Genomic_DNA"/>
</dbReference>
<organism evidence="11 12">
    <name type="scientific">Enterobacter asburiae</name>
    <dbReference type="NCBI Taxonomy" id="61645"/>
    <lineage>
        <taxon>Bacteria</taxon>
        <taxon>Pseudomonadati</taxon>
        <taxon>Pseudomonadota</taxon>
        <taxon>Gammaproteobacteria</taxon>
        <taxon>Enterobacterales</taxon>
        <taxon>Enterobacteriaceae</taxon>
        <taxon>Enterobacter</taxon>
        <taxon>Enterobacter cloacae complex</taxon>
    </lineage>
</organism>
<evidence type="ECO:0000313" key="11">
    <source>
        <dbReference type="EMBL" id="ESM32329.1"/>
    </source>
</evidence>
<evidence type="ECO:0000256" key="9">
    <source>
        <dbReference type="ARBA" id="ARBA00048173"/>
    </source>
</evidence>